<evidence type="ECO:0000313" key="3">
    <source>
        <dbReference type="EMBL" id="AAZ98517.1"/>
    </source>
</evidence>
<dbReference type="EMBL" id="CP000116">
    <property type="protein sequence ID" value="AAZ98517.1"/>
    <property type="molecule type" value="Genomic_DNA"/>
</dbReference>
<evidence type="ECO:0000313" key="4">
    <source>
        <dbReference type="Proteomes" id="UP000008291"/>
    </source>
</evidence>
<feature type="domain" description="DUF302" evidence="2">
    <location>
        <begin position="74"/>
        <end position="134"/>
    </location>
</feature>
<dbReference type="InterPro" id="IPR035923">
    <property type="entry name" value="TT1751-like_sf"/>
</dbReference>
<accession>Q3SFT9</accession>
<feature type="signal peptide" evidence="1">
    <location>
        <begin position="1"/>
        <end position="23"/>
    </location>
</feature>
<dbReference type="CDD" id="cd14797">
    <property type="entry name" value="DUF302"/>
    <property type="match status" value="1"/>
</dbReference>
<reference evidence="3 4" key="1">
    <citation type="journal article" date="2006" name="J. Bacteriol.">
        <title>The genome sequence of the obligately chemolithoautotrophic, facultatively anaerobic bacterium Thiobacillus denitrificans.</title>
        <authorList>
            <person name="Beller H.R."/>
            <person name="Chain P.S."/>
            <person name="Letain T.E."/>
            <person name="Chakicherla A."/>
            <person name="Larimer F.W."/>
            <person name="Richardson P.M."/>
            <person name="Coleman M.A."/>
            <person name="Wood A.P."/>
            <person name="Kelly D.P."/>
        </authorList>
    </citation>
    <scope>NUCLEOTIDE SEQUENCE [LARGE SCALE GENOMIC DNA]</scope>
    <source>
        <strain evidence="3 4">ATCC 25259</strain>
    </source>
</reference>
<name>Q3SFT9_THIDA</name>
<dbReference type="Gene3D" id="3.30.310.70">
    <property type="entry name" value="TT1751-like domain"/>
    <property type="match status" value="1"/>
</dbReference>
<organism evidence="3 4">
    <name type="scientific">Thiobacillus denitrificans (strain ATCC 25259 / T1)</name>
    <dbReference type="NCBI Taxonomy" id="292415"/>
    <lineage>
        <taxon>Bacteria</taxon>
        <taxon>Pseudomonadati</taxon>
        <taxon>Pseudomonadota</taxon>
        <taxon>Betaproteobacteria</taxon>
        <taxon>Nitrosomonadales</taxon>
        <taxon>Thiobacillaceae</taxon>
        <taxon>Thiobacillus</taxon>
    </lineage>
</organism>
<evidence type="ECO:0000256" key="1">
    <source>
        <dbReference type="SAM" id="SignalP"/>
    </source>
</evidence>
<protein>
    <recommendedName>
        <fullName evidence="2">DUF302 domain-containing protein</fullName>
    </recommendedName>
</protein>
<dbReference type="Proteomes" id="UP000008291">
    <property type="component" value="Chromosome"/>
</dbReference>
<dbReference type="AlphaFoldDB" id="Q3SFT9"/>
<keyword evidence="4" id="KW-1185">Reference proteome</keyword>
<dbReference type="InterPro" id="IPR005180">
    <property type="entry name" value="DUF302"/>
</dbReference>
<gene>
    <name evidence="3" type="ordered locus">Tbd_2564</name>
</gene>
<evidence type="ECO:0000259" key="2">
    <source>
        <dbReference type="Pfam" id="PF03625"/>
    </source>
</evidence>
<sequence>MFIRTFVAGLVMLSSLLALPAHAMAPRVEPAPKSTQSGVYKIPIDRNVSLDEAAESMRLRANALNLKLVSELPLSEQVEAVTGQPQRVITIFQFCDAVTAKELIDMNMDFAIYMPCRIALIEAADGQGWLVMTDIDVDMVAAEKKLQERLTTRIKAVREGLIEIMQAGAKGAL</sequence>
<dbReference type="RefSeq" id="WP_011313076.1">
    <property type="nucleotide sequence ID" value="NC_007404.1"/>
</dbReference>
<proteinExistence type="predicted"/>
<dbReference type="HOGENOM" id="CLU_108952_1_0_4"/>
<feature type="chain" id="PRO_5004228809" description="DUF302 domain-containing protein" evidence="1">
    <location>
        <begin position="24"/>
        <end position="173"/>
    </location>
</feature>
<dbReference type="KEGG" id="tbd:Tbd_2564"/>
<dbReference type="SUPFAM" id="SSF103247">
    <property type="entry name" value="TT1751-like"/>
    <property type="match status" value="1"/>
</dbReference>
<dbReference type="OrthoDB" id="9783833at2"/>
<dbReference type="Pfam" id="PF03625">
    <property type="entry name" value="DUF302"/>
    <property type="match status" value="1"/>
</dbReference>
<keyword evidence="1" id="KW-0732">Signal</keyword>
<dbReference type="STRING" id="292415.Tbd_2564"/>
<dbReference type="eggNOG" id="COG3439">
    <property type="taxonomic scope" value="Bacteria"/>
</dbReference>